<dbReference type="RefSeq" id="WP_198442675.1">
    <property type="nucleotide sequence ID" value="NZ_CBCSHE010000007.1"/>
</dbReference>
<dbReference type="PANTHER" id="PTHR30535:SF34">
    <property type="entry name" value="MOLYBDATE-BINDING PROTEIN MOLA"/>
    <property type="match status" value="1"/>
</dbReference>
<reference evidence="4 5" key="1">
    <citation type="submission" date="2020-11" db="EMBL/GenBank/DDBJ databases">
        <title>Treponema Peruensis nv. sp., first commensal Treponema isolated from human feces.</title>
        <authorList>
            <person name="Belkhou C."/>
            <person name="Raes J."/>
        </authorList>
    </citation>
    <scope>NUCLEOTIDE SEQUENCE [LARGE SCALE GENOMIC DNA]</scope>
    <source>
        <strain evidence="4 5">RCC2812</strain>
    </source>
</reference>
<dbReference type="InterPro" id="IPR002491">
    <property type="entry name" value="ABC_transptr_periplasmic_BD"/>
</dbReference>
<dbReference type="CDD" id="cd01144">
    <property type="entry name" value="BtuF"/>
    <property type="match status" value="1"/>
</dbReference>
<dbReference type="PANTHER" id="PTHR30535">
    <property type="entry name" value="VITAMIN B12-BINDING PROTEIN"/>
    <property type="match status" value="1"/>
</dbReference>
<sequence length="345" mass="37201">MQKQKAQNKQNKLNKTKKTRALILAAAAIISLTASLLAAGCAKTKSAVPLTKTDSSQTANAQTVAAASPRYVPKRIVVLSPSAAEILCEIGAYSQIAARTDFCDWPEQMQQKPSVGGFSEKSLSIEKIISYSPDMVYGSEGMHDFAKPQLESAGIKVYLSKAESVSSIIQEIIYMGELTGHTKKANELAQSIQNAFTAAQNKTQVQQSLSKQKNVYYEVWNSPYMSAGKSSYITEIIQAAGGTNIFSSLQSQYPLVSEEAIIAANPDVIILPDSNGISPSQVEQRPGWNTISAVKNKKIYTINADIISRPGPRITLALKQVEQILCDNSIPAPQTSAPTQTASLQ</sequence>
<dbReference type="PROSITE" id="PS50983">
    <property type="entry name" value="FE_B12_PBP"/>
    <property type="match status" value="1"/>
</dbReference>
<dbReference type="InterPro" id="IPR054828">
    <property type="entry name" value="Vit_B12_bind_prot"/>
</dbReference>
<protein>
    <submittedName>
        <fullName evidence="4">Cobalamin-binding protein</fullName>
    </submittedName>
</protein>
<name>A0A7T3V4X6_9SPIR</name>
<dbReference type="EMBL" id="CP064936">
    <property type="protein sequence ID" value="QQA01077.1"/>
    <property type="molecule type" value="Genomic_DNA"/>
</dbReference>
<feature type="domain" description="Fe/B12 periplasmic-binding" evidence="3">
    <location>
        <begin position="75"/>
        <end position="329"/>
    </location>
</feature>
<proteinExistence type="predicted"/>
<dbReference type="KEGG" id="tper:IWA51_00115"/>
<evidence type="ECO:0000259" key="3">
    <source>
        <dbReference type="PROSITE" id="PS50983"/>
    </source>
</evidence>
<evidence type="ECO:0000256" key="1">
    <source>
        <dbReference type="ARBA" id="ARBA00022729"/>
    </source>
</evidence>
<dbReference type="GO" id="GO:0071281">
    <property type="term" value="P:cellular response to iron ion"/>
    <property type="evidence" value="ECO:0007669"/>
    <property type="project" value="TreeGrafter"/>
</dbReference>
<dbReference type="Proteomes" id="UP000595224">
    <property type="component" value="Chromosome"/>
</dbReference>
<evidence type="ECO:0000313" key="5">
    <source>
        <dbReference type="Proteomes" id="UP000595224"/>
    </source>
</evidence>
<dbReference type="Gene3D" id="3.40.50.1980">
    <property type="entry name" value="Nitrogenase molybdenum iron protein domain"/>
    <property type="match status" value="2"/>
</dbReference>
<dbReference type="NCBIfam" id="NF038402">
    <property type="entry name" value="TroA_like"/>
    <property type="match status" value="1"/>
</dbReference>
<feature type="signal peptide" evidence="2">
    <location>
        <begin position="1"/>
        <end position="38"/>
    </location>
</feature>
<feature type="chain" id="PRO_5032639165" evidence="2">
    <location>
        <begin position="39"/>
        <end position="345"/>
    </location>
</feature>
<accession>A0A7T3V4X6</accession>
<gene>
    <name evidence="4" type="ORF">IWA51_00115</name>
</gene>
<keyword evidence="1 2" id="KW-0732">Signal</keyword>
<dbReference type="AlphaFoldDB" id="A0A7T3V4X6"/>
<dbReference type="SUPFAM" id="SSF53807">
    <property type="entry name" value="Helical backbone' metal receptor"/>
    <property type="match status" value="1"/>
</dbReference>
<dbReference type="Pfam" id="PF01497">
    <property type="entry name" value="Peripla_BP_2"/>
    <property type="match status" value="1"/>
</dbReference>
<evidence type="ECO:0000313" key="4">
    <source>
        <dbReference type="EMBL" id="QQA01077.1"/>
    </source>
</evidence>
<dbReference type="InterPro" id="IPR050902">
    <property type="entry name" value="ABC_Transporter_SBP"/>
</dbReference>
<evidence type="ECO:0000256" key="2">
    <source>
        <dbReference type="SAM" id="SignalP"/>
    </source>
</evidence>
<organism evidence="4 5">
    <name type="scientific">Treponema peruense</name>
    <dbReference type="NCBI Taxonomy" id="2787628"/>
    <lineage>
        <taxon>Bacteria</taxon>
        <taxon>Pseudomonadati</taxon>
        <taxon>Spirochaetota</taxon>
        <taxon>Spirochaetia</taxon>
        <taxon>Spirochaetales</taxon>
        <taxon>Treponemataceae</taxon>
        <taxon>Treponema</taxon>
    </lineage>
</organism>
<keyword evidence="5" id="KW-1185">Reference proteome</keyword>